<evidence type="ECO:0000256" key="2">
    <source>
        <dbReference type="ARBA" id="ARBA00022475"/>
    </source>
</evidence>
<dbReference type="PANTHER" id="PTHR33908">
    <property type="entry name" value="MANNOSYLTRANSFERASE YKCB-RELATED"/>
    <property type="match status" value="1"/>
</dbReference>
<evidence type="ECO:0000256" key="4">
    <source>
        <dbReference type="ARBA" id="ARBA00022679"/>
    </source>
</evidence>
<feature type="transmembrane region" description="Helical" evidence="8">
    <location>
        <begin position="109"/>
        <end position="128"/>
    </location>
</feature>
<evidence type="ECO:0000256" key="5">
    <source>
        <dbReference type="ARBA" id="ARBA00022692"/>
    </source>
</evidence>
<name>A0ABW8ZF52_9BURK</name>
<keyword evidence="10" id="KW-1185">Reference proteome</keyword>
<feature type="transmembrane region" description="Helical" evidence="8">
    <location>
        <begin position="192"/>
        <end position="225"/>
    </location>
</feature>
<comment type="subcellular location">
    <subcellularLocation>
        <location evidence="1">Cell membrane</location>
        <topology evidence="1">Multi-pass membrane protein</topology>
    </subcellularLocation>
</comment>
<evidence type="ECO:0000256" key="6">
    <source>
        <dbReference type="ARBA" id="ARBA00022989"/>
    </source>
</evidence>
<feature type="transmembrane region" description="Helical" evidence="8">
    <location>
        <begin position="348"/>
        <end position="365"/>
    </location>
</feature>
<dbReference type="GO" id="GO:0016740">
    <property type="term" value="F:transferase activity"/>
    <property type="evidence" value="ECO:0007669"/>
    <property type="project" value="UniProtKB-KW"/>
</dbReference>
<keyword evidence="2" id="KW-1003">Cell membrane</keyword>
<feature type="transmembrane region" description="Helical" evidence="8">
    <location>
        <begin position="377"/>
        <end position="396"/>
    </location>
</feature>
<keyword evidence="3" id="KW-0328">Glycosyltransferase</keyword>
<feature type="transmembrane region" description="Helical" evidence="8">
    <location>
        <begin position="159"/>
        <end position="180"/>
    </location>
</feature>
<feature type="transmembrane region" description="Helical" evidence="8">
    <location>
        <begin position="291"/>
        <end position="312"/>
    </location>
</feature>
<dbReference type="EMBL" id="JAQQFR010000015">
    <property type="protein sequence ID" value="MFL9880786.1"/>
    <property type="molecule type" value="Genomic_DNA"/>
</dbReference>
<evidence type="ECO:0000256" key="1">
    <source>
        <dbReference type="ARBA" id="ARBA00004651"/>
    </source>
</evidence>
<protein>
    <submittedName>
        <fullName evidence="9">Glycosyl transferase</fullName>
    </submittedName>
</protein>
<dbReference type="PANTHER" id="PTHR33908:SF11">
    <property type="entry name" value="MEMBRANE PROTEIN"/>
    <property type="match status" value="1"/>
</dbReference>
<feature type="transmembrane region" description="Helical" evidence="8">
    <location>
        <begin position="416"/>
        <end position="441"/>
    </location>
</feature>
<reference evidence="9 10" key="1">
    <citation type="journal article" date="2024" name="Chem. Sci.">
        <title>Discovery of megapolipeptins by genome mining of a Burkholderiales bacteria collection.</title>
        <authorList>
            <person name="Paulo B.S."/>
            <person name="Recchia M.J.J."/>
            <person name="Lee S."/>
            <person name="Fergusson C.H."/>
            <person name="Romanowski S.B."/>
            <person name="Hernandez A."/>
            <person name="Krull N."/>
            <person name="Liu D.Y."/>
            <person name="Cavanagh H."/>
            <person name="Bos A."/>
            <person name="Gray C.A."/>
            <person name="Murphy B.T."/>
            <person name="Linington R.G."/>
            <person name="Eustaquio A.S."/>
        </authorList>
    </citation>
    <scope>NUCLEOTIDE SEQUENCE [LARGE SCALE GENOMIC DNA]</scope>
    <source>
        <strain evidence="9 10">RL21-008-BIB-B</strain>
    </source>
</reference>
<keyword evidence="4 9" id="KW-0808">Transferase</keyword>
<feature type="transmembrane region" description="Helical" evidence="8">
    <location>
        <begin position="83"/>
        <end position="102"/>
    </location>
</feature>
<keyword evidence="5 8" id="KW-0812">Transmembrane</keyword>
<organism evidence="9 10">
    <name type="scientific">Herbaspirillum rhizosphaerae</name>
    <dbReference type="NCBI Taxonomy" id="346179"/>
    <lineage>
        <taxon>Bacteria</taxon>
        <taxon>Pseudomonadati</taxon>
        <taxon>Pseudomonadota</taxon>
        <taxon>Betaproteobacteria</taxon>
        <taxon>Burkholderiales</taxon>
        <taxon>Oxalobacteraceae</taxon>
        <taxon>Herbaspirillum</taxon>
    </lineage>
</organism>
<gene>
    <name evidence="9" type="ORF">PQR63_20480</name>
</gene>
<evidence type="ECO:0000256" key="7">
    <source>
        <dbReference type="ARBA" id="ARBA00023136"/>
    </source>
</evidence>
<accession>A0ABW8ZF52</accession>
<evidence type="ECO:0000313" key="9">
    <source>
        <dbReference type="EMBL" id="MFL9880786.1"/>
    </source>
</evidence>
<proteinExistence type="predicted"/>
<feature type="transmembrane region" description="Helical" evidence="8">
    <location>
        <begin position="453"/>
        <end position="474"/>
    </location>
</feature>
<sequence length="588" mass="66022">MLSPVRAPYQQPYQTRLASRTAWSAWSLLALITCIYLLPGIVGHGPWKQDEGYSFGVIHHMLMTGEYLVPTNAGQPFMEKPPLYYWTAVIFAKALYPWLSYADGARMTSVFYMLVTFHFVALIAKTAWREDSFFNLRVLGTLTLFAGTAGMVKHAHDMFTDVSLVCGGVIAMYGLLRIALNEQTRTPRLSAALWFGLGVGIAEMSKGLFVPIIYAASAFWVAILVRECRSWSYLRMVGLAVLVALPFLLIWPALLAHHAMPLFMEWFWDNNVGRFFGFSVRKLGSDNDSTVIFRALSGFAMPGTPLAILALLAGDWRLVRQPRIAIPVIFCAICIAILLASATARQLYLLPLVLPLCLLGSGVVERLPFWISLTWDWFSRLFFGIVTGLLWAIYLISIGPPEYHYHLTYLGKWLPLAYVTPMQPFALAGAIVITLTWLACLPKIRLCGKWRGAFSWFAGITMMWGIAFTLILPWGDYAKSYEYVYEDLQAELTPAWRQGDCMASISLGETEAPMLLYYTGILHQPIDKTRKTDCRWVIVQHPFGTGTPEGEWTQFWKGSRDGDEQTFTVYERQLPAAAPATVSSAATN</sequence>
<feature type="transmembrane region" description="Helical" evidence="8">
    <location>
        <begin position="324"/>
        <end position="342"/>
    </location>
</feature>
<keyword evidence="6 8" id="KW-1133">Transmembrane helix</keyword>
<comment type="caution">
    <text evidence="9">The sequence shown here is derived from an EMBL/GenBank/DDBJ whole genome shotgun (WGS) entry which is preliminary data.</text>
</comment>
<feature type="transmembrane region" description="Helical" evidence="8">
    <location>
        <begin position="237"/>
        <end position="260"/>
    </location>
</feature>
<dbReference type="RefSeq" id="WP_408169793.1">
    <property type="nucleotide sequence ID" value="NZ_JAQQFR010000015.1"/>
</dbReference>
<evidence type="ECO:0000313" key="10">
    <source>
        <dbReference type="Proteomes" id="UP001629214"/>
    </source>
</evidence>
<evidence type="ECO:0000256" key="8">
    <source>
        <dbReference type="SAM" id="Phobius"/>
    </source>
</evidence>
<dbReference type="InterPro" id="IPR050297">
    <property type="entry name" value="LipidA_mod_glycosyltrf_83"/>
</dbReference>
<feature type="transmembrane region" description="Helical" evidence="8">
    <location>
        <begin position="21"/>
        <end position="42"/>
    </location>
</feature>
<dbReference type="Proteomes" id="UP001629214">
    <property type="component" value="Unassembled WGS sequence"/>
</dbReference>
<keyword evidence="7 8" id="KW-0472">Membrane</keyword>
<evidence type="ECO:0000256" key="3">
    <source>
        <dbReference type="ARBA" id="ARBA00022676"/>
    </source>
</evidence>